<accession>A0A4U3M9F4</accession>
<protein>
    <submittedName>
        <fullName evidence="1">Oxidoreductase</fullName>
    </submittedName>
</protein>
<dbReference type="AlphaFoldDB" id="A0A4U3M9F4"/>
<name>A0A4U3M9F4_9ACTN</name>
<reference evidence="1 2" key="1">
    <citation type="submission" date="2019-04" db="EMBL/GenBank/DDBJ databases">
        <title>Herbidospora sp. NEAU-GS14.nov., a novel actinomycete isolated from soil.</title>
        <authorList>
            <person name="Han L."/>
        </authorList>
    </citation>
    <scope>NUCLEOTIDE SEQUENCE [LARGE SCALE GENOMIC DNA]</scope>
    <source>
        <strain evidence="1 2">NEAU-GS14</strain>
    </source>
</reference>
<dbReference type="Pfam" id="PF14100">
    <property type="entry name" value="DUF6807"/>
    <property type="match status" value="1"/>
</dbReference>
<dbReference type="EMBL" id="SZQA01000026">
    <property type="protein sequence ID" value="TKK85635.1"/>
    <property type="molecule type" value="Genomic_DNA"/>
</dbReference>
<dbReference type="RefSeq" id="WP_137249500.1">
    <property type="nucleotide sequence ID" value="NZ_SZQA01000026.1"/>
</dbReference>
<organism evidence="1 2">
    <name type="scientific">Herbidospora galbida</name>
    <dbReference type="NCBI Taxonomy" id="2575442"/>
    <lineage>
        <taxon>Bacteria</taxon>
        <taxon>Bacillati</taxon>
        <taxon>Actinomycetota</taxon>
        <taxon>Actinomycetes</taxon>
        <taxon>Streptosporangiales</taxon>
        <taxon>Streptosporangiaceae</taxon>
        <taxon>Herbidospora</taxon>
    </lineage>
</organism>
<dbReference type="Proteomes" id="UP000308705">
    <property type="component" value="Unassembled WGS sequence"/>
</dbReference>
<gene>
    <name evidence="1" type="ORF">FDA94_24915</name>
</gene>
<evidence type="ECO:0000313" key="1">
    <source>
        <dbReference type="EMBL" id="TKK85635.1"/>
    </source>
</evidence>
<proteinExistence type="predicted"/>
<comment type="caution">
    <text evidence="1">The sequence shown here is derived from an EMBL/GenBank/DDBJ whole genome shotgun (WGS) entry which is preliminary data.</text>
</comment>
<dbReference type="OrthoDB" id="242375at2"/>
<dbReference type="InterPro" id="IPR029475">
    <property type="entry name" value="DUF6807"/>
</dbReference>
<keyword evidence="2" id="KW-1185">Reference proteome</keyword>
<evidence type="ECO:0000313" key="2">
    <source>
        <dbReference type="Proteomes" id="UP000308705"/>
    </source>
</evidence>
<sequence length="279" mass="31580">MDELIYDERGVEILRYVYDDRGAAVFESPKPYFHPIRTLDGDLVSAFRPHDHRWHKGLAMTVSDLSGQNFWGGGSYVRERQGYVDLPNTGTIRHDGFERPGVQRLSWHTYDGEHWIDELREFRVTDVEDDSWALEFATTLRNVRGADLVFGSPTTNGRPMAGYCGLFWRGPRSFEHGDVLAETGEGPQMMGRTSQWLAYVGRHDGVDRSSTLLFQCPAPVTWFVRTTPFAAVNPSIAFDDLVNLPPGESMRLGYRVVVCSGAWDRSRLVAYVKEHACSA</sequence>